<dbReference type="Proteomes" id="UP000076154">
    <property type="component" value="Unassembled WGS sequence"/>
</dbReference>
<dbReference type="STRING" id="39966.A0A369JJ33"/>
<evidence type="ECO:0008006" key="3">
    <source>
        <dbReference type="Google" id="ProtNLM"/>
    </source>
</evidence>
<dbReference type="OrthoDB" id="2447803at2759"/>
<protein>
    <recommendedName>
        <fullName evidence="3">F-box domain-containing protein</fullName>
    </recommendedName>
</protein>
<dbReference type="InterPro" id="IPR032675">
    <property type="entry name" value="LRR_dom_sf"/>
</dbReference>
<dbReference type="InParanoid" id="A0A369JJ33"/>
<evidence type="ECO:0000313" key="1">
    <source>
        <dbReference type="EMBL" id="RDB20415.1"/>
    </source>
</evidence>
<comment type="caution">
    <text evidence="1">The sequence shown here is derived from an EMBL/GenBank/DDBJ whole genome shotgun (WGS) entry which is preliminary data.</text>
</comment>
<accession>A0A369JJ33</accession>
<dbReference type="Gene3D" id="3.80.10.10">
    <property type="entry name" value="Ribonuclease Inhibitor"/>
    <property type="match status" value="1"/>
</dbReference>
<gene>
    <name evidence="1" type="ORF">Hypma_012532</name>
</gene>
<dbReference type="SUPFAM" id="SSF52047">
    <property type="entry name" value="RNI-like"/>
    <property type="match status" value="1"/>
</dbReference>
<dbReference type="AlphaFoldDB" id="A0A369JJ33"/>
<evidence type="ECO:0000313" key="2">
    <source>
        <dbReference type="Proteomes" id="UP000076154"/>
    </source>
</evidence>
<proteinExistence type="predicted"/>
<organism evidence="1 2">
    <name type="scientific">Hypsizygus marmoreus</name>
    <name type="common">White beech mushroom</name>
    <name type="synonym">Agaricus marmoreus</name>
    <dbReference type="NCBI Taxonomy" id="39966"/>
    <lineage>
        <taxon>Eukaryota</taxon>
        <taxon>Fungi</taxon>
        <taxon>Dikarya</taxon>
        <taxon>Basidiomycota</taxon>
        <taxon>Agaricomycotina</taxon>
        <taxon>Agaricomycetes</taxon>
        <taxon>Agaricomycetidae</taxon>
        <taxon>Agaricales</taxon>
        <taxon>Tricholomatineae</taxon>
        <taxon>Lyophyllaceae</taxon>
        <taxon>Hypsizygus</taxon>
    </lineage>
</organism>
<sequence length="514" mass="57779">MTRTSKSQSRVLSIPELLENIFGQADRKSNSLNLLVCKLWLDVCLPVLWRHLDGPADLRQLLRILAPLTNDGDTATPAQKCVRIPQNGDWERFQRYASLVRSIVFTNNHYCGPALNLIGNLRPVLNLFPNLRSLQCSVRNSRAFDTAIDVIAIFMHPNVRRFIARIPDMSPCIDTISRMHDLVYLELTMETDANSFRQLMENLHFLEEVVLPPLQATGPILQILSRHPTLRESKSHDHNSTIHQFSEFSATECPFEEGAFPALHTLTAAGEAALLSHLINDPFFPSGLRCLHLETRDQAPSETVQSITAAIPVTSPNLKVFSFRDTFFSPDPSDVPIHERRTITLPILQPLLAGLQLTTLRIRQIYCLRMSAGDMAELARAIPLIEVLFLNEEPFEEDSNSDLTLDTLAVFAEHCPNLQALGIYINATKPHTQDLTTLHPFTSLRSFHIGASWIAPANVGTVALFLVQILPPWCKICSETGNVYLSTHVWLDVARVLPMLAQMRELVLRSGRRT</sequence>
<name>A0A369JJ33_HYPMA</name>
<keyword evidence="2" id="KW-1185">Reference proteome</keyword>
<reference evidence="1" key="1">
    <citation type="submission" date="2018-04" db="EMBL/GenBank/DDBJ databases">
        <title>Whole genome sequencing of Hypsizygus marmoreus.</title>
        <authorList>
            <person name="Choi I.-G."/>
            <person name="Min B."/>
            <person name="Kim J.-G."/>
            <person name="Kim S."/>
            <person name="Oh Y.-L."/>
            <person name="Kong W.-S."/>
            <person name="Park H."/>
            <person name="Jeong J."/>
            <person name="Song E.-S."/>
        </authorList>
    </citation>
    <scope>NUCLEOTIDE SEQUENCE [LARGE SCALE GENOMIC DNA]</scope>
    <source>
        <strain evidence="1">51987-8</strain>
    </source>
</reference>
<dbReference type="EMBL" id="LUEZ02000068">
    <property type="protein sequence ID" value="RDB20415.1"/>
    <property type="molecule type" value="Genomic_DNA"/>
</dbReference>